<sequence length="543" mass="58391">MRDDKASPDEGLKHAQELVQKEKVTATIGFCNSGVAMKALDVFQQNKHVLMVTCATGTAITAKYPPAESFIFRTSARDELQTQFPVDEIVKRGLNKVALLVDTSGYGDLGLKDTEAALARAKLKPHAVVRFKVGVTTLDEEMKQLKASGADSLIGWTVGPEEGVISASRANVGWKVPQFGPRGLSHASAYTVSGGKVDGALMVQTVLPNVFPERNGSFLRNYAKISKESPIGSMMSAAQTYDAVHLLLRAMFDAKNDLTSAGLKKALENPSASYRGVVSTYERAFSPTDHDAISSNMLWLGTGATRSAATRTRKTSAAPPSFAARTSLEPSSAPRGPWCVRTIAIMQDRKQALLAIIQAFERVRLASPARGPGWSVGFRDEHEHLLVSFTLGSYRQVDDLAREVAGRGSRSPSSMAKAGATSCSGRRAPIPTCSRPPTPRPTKWRCDPCRPAAPGAGRAGDAGHRRPRHAAVGAEPRPRVLRVVLGACAGVQRDLHGQSAGECRRRPAAALGRAGTRHRPPLKREAAQTATLFTRCRPFATRR</sequence>
<feature type="region of interest" description="Disordered" evidence="3">
    <location>
        <begin position="309"/>
        <end position="330"/>
    </location>
</feature>
<feature type="domain" description="Leucine-binding protein" evidence="4">
    <location>
        <begin position="2"/>
        <end position="293"/>
    </location>
</feature>
<dbReference type="InterPro" id="IPR028082">
    <property type="entry name" value="Peripla_BP_I"/>
</dbReference>
<gene>
    <name evidence="5" type="ORF">HK414_12905</name>
</gene>
<dbReference type="Proteomes" id="UP000500826">
    <property type="component" value="Chromosome"/>
</dbReference>
<proteinExistence type="inferred from homology"/>
<keyword evidence="2" id="KW-0732">Signal</keyword>
<dbReference type="Pfam" id="PF13458">
    <property type="entry name" value="Peripla_BP_6"/>
    <property type="match status" value="1"/>
</dbReference>
<dbReference type="InterPro" id="IPR051010">
    <property type="entry name" value="BCAA_transport"/>
</dbReference>
<dbReference type="SUPFAM" id="SSF53822">
    <property type="entry name" value="Periplasmic binding protein-like I"/>
    <property type="match status" value="1"/>
</dbReference>
<dbReference type="InterPro" id="IPR028081">
    <property type="entry name" value="Leu-bd"/>
</dbReference>
<dbReference type="Gene3D" id="3.40.50.2300">
    <property type="match status" value="2"/>
</dbReference>
<evidence type="ECO:0000256" key="1">
    <source>
        <dbReference type="ARBA" id="ARBA00010062"/>
    </source>
</evidence>
<organism evidence="5 6">
    <name type="scientific">Ramlibacter terrae</name>
    <dbReference type="NCBI Taxonomy" id="2732511"/>
    <lineage>
        <taxon>Bacteria</taxon>
        <taxon>Pseudomonadati</taxon>
        <taxon>Pseudomonadota</taxon>
        <taxon>Betaproteobacteria</taxon>
        <taxon>Burkholderiales</taxon>
        <taxon>Comamonadaceae</taxon>
        <taxon>Ramlibacter</taxon>
    </lineage>
</organism>
<reference evidence="5 6" key="1">
    <citation type="submission" date="2020-05" db="EMBL/GenBank/DDBJ databases">
        <title>Ramlibacter rhizophilus sp. nov., isolated from rhizosphere soil of national flower Mugunghwa from South Korea.</title>
        <authorList>
            <person name="Zheng-Fei Y."/>
            <person name="Huan T."/>
        </authorList>
    </citation>
    <scope>NUCLEOTIDE SEQUENCE [LARGE SCALE GENOMIC DNA]</scope>
    <source>
        <strain evidence="5 6">H242</strain>
    </source>
</reference>
<feature type="compositionally biased region" description="Low complexity" evidence="3">
    <location>
        <begin position="309"/>
        <end position="318"/>
    </location>
</feature>
<evidence type="ECO:0000256" key="3">
    <source>
        <dbReference type="SAM" id="MobiDB-lite"/>
    </source>
</evidence>
<keyword evidence="6" id="KW-1185">Reference proteome</keyword>
<dbReference type="PANTHER" id="PTHR30483:SF6">
    <property type="entry name" value="PERIPLASMIC BINDING PROTEIN OF ABC TRANSPORTER FOR NATURAL AMINO ACIDS"/>
    <property type="match status" value="1"/>
</dbReference>
<feature type="region of interest" description="Disordered" evidence="3">
    <location>
        <begin position="405"/>
        <end position="447"/>
    </location>
</feature>
<evidence type="ECO:0000313" key="5">
    <source>
        <dbReference type="EMBL" id="QJW84346.1"/>
    </source>
</evidence>
<name>A0ABX6P5S9_9BURK</name>
<evidence type="ECO:0000313" key="6">
    <source>
        <dbReference type="Proteomes" id="UP000500826"/>
    </source>
</evidence>
<comment type="similarity">
    <text evidence="1">Belongs to the leucine-binding protein family.</text>
</comment>
<evidence type="ECO:0000256" key="2">
    <source>
        <dbReference type="ARBA" id="ARBA00022729"/>
    </source>
</evidence>
<evidence type="ECO:0000259" key="4">
    <source>
        <dbReference type="Pfam" id="PF13458"/>
    </source>
</evidence>
<protein>
    <submittedName>
        <fullName evidence="5">ABC transporter substrate-binding protein</fullName>
    </submittedName>
</protein>
<dbReference type="PANTHER" id="PTHR30483">
    <property type="entry name" value="LEUCINE-SPECIFIC-BINDING PROTEIN"/>
    <property type="match status" value="1"/>
</dbReference>
<accession>A0ABX6P5S9</accession>
<dbReference type="EMBL" id="CP053418">
    <property type="protein sequence ID" value="QJW84346.1"/>
    <property type="molecule type" value="Genomic_DNA"/>
</dbReference>